<dbReference type="InterPro" id="IPR036047">
    <property type="entry name" value="F-box-like_dom_sf"/>
</dbReference>
<evidence type="ECO:0000259" key="1">
    <source>
        <dbReference type="Pfam" id="PF12937"/>
    </source>
</evidence>
<dbReference type="SUPFAM" id="SSF81383">
    <property type="entry name" value="F-box domain"/>
    <property type="match status" value="1"/>
</dbReference>
<organism evidence="2 3">
    <name type="scientific">Rickenella mellea</name>
    <dbReference type="NCBI Taxonomy" id="50990"/>
    <lineage>
        <taxon>Eukaryota</taxon>
        <taxon>Fungi</taxon>
        <taxon>Dikarya</taxon>
        <taxon>Basidiomycota</taxon>
        <taxon>Agaricomycotina</taxon>
        <taxon>Agaricomycetes</taxon>
        <taxon>Hymenochaetales</taxon>
        <taxon>Rickenellaceae</taxon>
        <taxon>Rickenella</taxon>
    </lineage>
</organism>
<feature type="domain" description="F-box" evidence="1">
    <location>
        <begin position="33"/>
        <end position="87"/>
    </location>
</feature>
<dbReference type="EMBL" id="ML170164">
    <property type="protein sequence ID" value="TDL25409.1"/>
    <property type="molecule type" value="Genomic_DNA"/>
</dbReference>
<dbReference type="OrthoDB" id="2754196at2759"/>
<dbReference type="InterPro" id="IPR001810">
    <property type="entry name" value="F-box_dom"/>
</dbReference>
<dbReference type="Gene3D" id="1.20.1280.50">
    <property type="match status" value="1"/>
</dbReference>
<dbReference type="Pfam" id="PF12937">
    <property type="entry name" value="F-box-like"/>
    <property type="match status" value="1"/>
</dbReference>
<name>A0A4Y7QEW9_9AGAM</name>
<sequence>MAASQPDNSSTMRMANSDVGLIPESPSSVVKMPRLPEEVLAEIFIETCDASYGRRCDVRWMRIVAHVCRFWRQVALRHVHLWTSINIEPRRHEHAMQFIRLSKSLPLRLYVDTGYLKIRNDEDWITFHQKSLMLLDCYLTRLSTIEFRFGRSYNQFLREFSKALLEPAPLLERLEFYHSNELVDDHDFFKVPWPNDPFIESAPRLTDVTMGGGLVTNWGSIFFDLLRLRIHSPNEMHISKRLTLTSRSTLTCRYSAKSRWRISLSGLRPKFFTP</sequence>
<protein>
    <recommendedName>
        <fullName evidence="1">F-box domain-containing protein</fullName>
    </recommendedName>
</protein>
<dbReference type="Proteomes" id="UP000294933">
    <property type="component" value="Unassembled WGS sequence"/>
</dbReference>
<dbReference type="VEuPathDB" id="FungiDB:BD410DRAFT_638832"/>
<gene>
    <name evidence="2" type="ORF">BD410DRAFT_638832</name>
</gene>
<accession>A0A4Y7QEW9</accession>
<keyword evidence="3" id="KW-1185">Reference proteome</keyword>
<reference evidence="2 3" key="1">
    <citation type="submission" date="2018-06" db="EMBL/GenBank/DDBJ databases">
        <title>A transcriptomic atlas of mushroom development highlights an independent origin of complex multicellularity.</title>
        <authorList>
            <consortium name="DOE Joint Genome Institute"/>
            <person name="Krizsan K."/>
            <person name="Almasi E."/>
            <person name="Merenyi Z."/>
            <person name="Sahu N."/>
            <person name="Viragh M."/>
            <person name="Koszo T."/>
            <person name="Mondo S."/>
            <person name="Kiss B."/>
            <person name="Balint B."/>
            <person name="Kues U."/>
            <person name="Barry K."/>
            <person name="Hegedus J.C."/>
            <person name="Henrissat B."/>
            <person name="Johnson J."/>
            <person name="Lipzen A."/>
            <person name="Ohm R."/>
            <person name="Nagy I."/>
            <person name="Pangilinan J."/>
            <person name="Yan J."/>
            <person name="Xiong Y."/>
            <person name="Grigoriev I.V."/>
            <person name="Hibbett D.S."/>
            <person name="Nagy L.G."/>
        </authorList>
    </citation>
    <scope>NUCLEOTIDE SEQUENCE [LARGE SCALE GENOMIC DNA]</scope>
    <source>
        <strain evidence="2 3">SZMC22713</strain>
    </source>
</reference>
<proteinExistence type="predicted"/>
<evidence type="ECO:0000313" key="2">
    <source>
        <dbReference type="EMBL" id="TDL25409.1"/>
    </source>
</evidence>
<dbReference type="AlphaFoldDB" id="A0A4Y7QEW9"/>
<evidence type="ECO:0000313" key="3">
    <source>
        <dbReference type="Proteomes" id="UP000294933"/>
    </source>
</evidence>